<name>A0A9P7KNW6_9HYPO</name>
<dbReference type="Pfam" id="PF00920">
    <property type="entry name" value="ILVD_EDD_N"/>
    <property type="match status" value="1"/>
</dbReference>
<comment type="caution">
    <text evidence="9">The sequence shown here is derived from an EMBL/GenBank/DDBJ whole genome shotgun (WGS) entry which is preliminary data.</text>
</comment>
<dbReference type="Gene3D" id="3.40.50.720">
    <property type="entry name" value="NAD(P)-binding Rossmann-like Domain"/>
    <property type="match status" value="1"/>
</dbReference>
<keyword evidence="4" id="KW-0411">Iron-sulfur</keyword>
<dbReference type="GO" id="GO:0006351">
    <property type="term" value="P:DNA-templated transcription"/>
    <property type="evidence" value="ECO:0007669"/>
    <property type="project" value="InterPro"/>
</dbReference>
<feature type="compositionally biased region" description="Polar residues" evidence="7">
    <location>
        <begin position="981"/>
        <end position="993"/>
    </location>
</feature>
<keyword evidence="3" id="KW-0408">Iron</keyword>
<keyword evidence="6" id="KW-0539">Nucleus</keyword>
<evidence type="ECO:0000313" key="9">
    <source>
        <dbReference type="EMBL" id="KAG5655305.1"/>
    </source>
</evidence>
<dbReference type="GO" id="GO:0051536">
    <property type="term" value="F:iron-sulfur cluster binding"/>
    <property type="evidence" value="ECO:0007669"/>
    <property type="project" value="UniProtKB-KW"/>
</dbReference>
<dbReference type="SMART" id="SM00906">
    <property type="entry name" value="Fungal_trans"/>
    <property type="match status" value="1"/>
</dbReference>
<dbReference type="Gene3D" id="3.50.30.80">
    <property type="entry name" value="IlvD/EDD C-terminal domain-like"/>
    <property type="match status" value="1"/>
</dbReference>
<dbReference type="Pfam" id="PF01266">
    <property type="entry name" value="DAO"/>
    <property type="match status" value="1"/>
</dbReference>
<reference evidence="9" key="1">
    <citation type="submission" date="2021-04" db="EMBL/GenBank/DDBJ databases">
        <title>Draft genome of Fusarium avenaceum strain F156N33, isolated from an atmospheric sample in Virginia.</title>
        <authorList>
            <person name="Yang S."/>
            <person name="Vinatzer B.A."/>
            <person name="Coleman J."/>
        </authorList>
    </citation>
    <scope>NUCLEOTIDE SEQUENCE</scope>
    <source>
        <strain evidence="9">F156N33</strain>
    </source>
</reference>
<evidence type="ECO:0000256" key="4">
    <source>
        <dbReference type="ARBA" id="ARBA00023014"/>
    </source>
</evidence>
<protein>
    <recommendedName>
        <fullName evidence="8">Xylanolytic transcriptional activator regulatory domain-containing protein</fullName>
    </recommendedName>
</protein>
<dbReference type="EMBL" id="JAGPUO010000031">
    <property type="protein sequence ID" value="KAG5655305.1"/>
    <property type="molecule type" value="Genomic_DNA"/>
</dbReference>
<dbReference type="InterPro" id="IPR000581">
    <property type="entry name" value="ILV_EDD_N"/>
</dbReference>
<dbReference type="InterPro" id="IPR007219">
    <property type="entry name" value="XnlR_reg_dom"/>
</dbReference>
<dbReference type="SUPFAM" id="SSF51971">
    <property type="entry name" value="Nucleotide-binding domain"/>
    <property type="match status" value="1"/>
</dbReference>
<proteinExistence type="inferred from homology"/>
<feature type="domain" description="Xylanolytic transcriptional activator regulatory" evidence="8">
    <location>
        <begin position="1188"/>
        <end position="1261"/>
    </location>
</feature>
<gene>
    <name evidence="9" type="ORF">KAF25_010457</name>
</gene>
<dbReference type="InterPro" id="IPR037237">
    <property type="entry name" value="IlvD/EDD_N"/>
</dbReference>
<dbReference type="PANTHER" id="PTHR43183:SF1">
    <property type="entry name" value="HYPOTHETICAL DIHYDROXY-ACID DEHYDRATASE (EUROFUNG)-RELATED"/>
    <property type="match status" value="1"/>
</dbReference>
<evidence type="ECO:0000256" key="6">
    <source>
        <dbReference type="ARBA" id="ARBA00023242"/>
    </source>
</evidence>
<dbReference type="InterPro" id="IPR042096">
    <property type="entry name" value="Dihydro-acid_dehy_C"/>
</dbReference>
<evidence type="ECO:0000256" key="5">
    <source>
        <dbReference type="ARBA" id="ARBA00023239"/>
    </source>
</evidence>
<dbReference type="InterPro" id="IPR052352">
    <property type="entry name" value="Sugar_Degrad_Dehydratases"/>
</dbReference>
<evidence type="ECO:0000313" key="10">
    <source>
        <dbReference type="Proteomes" id="UP000782241"/>
    </source>
</evidence>
<dbReference type="SUPFAM" id="SSF54373">
    <property type="entry name" value="FAD-linked reductases, C-terminal domain"/>
    <property type="match status" value="1"/>
</dbReference>
<evidence type="ECO:0000256" key="3">
    <source>
        <dbReference type="ARBA" id="ARBA00023004"/>
    </source>
</evidence>
<comment type="similarity">
    <text evidence="1">Belongs to the IlvD/Edd family.</text>
</comment>
<dbReference type="GO" id="GO:0016829">
    <property type="term" value="F:lyase activity"/>
    <property type="evidence" value="ECO:0007669"/>
    <property type="project" value="UniProtKB-KW"/>
</dbReference>
<dbReference type="NCBIfam" id="NF004784">
    <property type="entry name" value="PRK06131.1"/>
    <property type="match status" value="1"/>
</dbReference>
<keyword evidence="10" id="KW-1185">Reference proteome</keyword>
<dbReference type="SUPFAM" id="SSF143975">
    <property type="entry name" value="IlvD/EDD N-terminal domain-like"/>
    <property type="match status" value="1"/>
</dbReference>
<dbReference type="Proteomes" id="UP000782241">
    <property type="component" value="Unassembled WGS sequence"/>
</dbReference>
<evidence type="ECO:0000256" key="2">
    <source>
        <dbReference type="ARBA" id="ARBA00022723"/>
    </source>
</evidence>
<dbReference type="PANTHER" id="PTHR43183">
    <property type="entry name" value="HYPOTHETICAL DIHYDROXYACID DEHYDRATASE (EUROFUNG)-RELATED"/>
    <property type="match status" value="1"/>
</dbReference>
<evidence type="ECO:0000256" key="7">
    <source>
        <dbReference type="SAM" id="MobiDB-lite"/>
    </source>
</evidence>
<accession>A0A9P7KNW6</accession>
<dbReference type="CDD" id="cd12148">
    <property type="entry name" value="fungal_TF_MHR"/>
    <property type="match status" value="1"/>
</dbReference>
<dbReference type="GO" id="GO:0008270">
    <property type="term" value="F:zinc ion binding"/>
    <property type="evidence" value="ECO:0007669"/>
    <property type="project" value="InterPro"/>
</dbReference>
<dbReference type="InterPro" id="IPR056740">
    <property type="entry name" value="ILV_EDD_C"/>
</dbReference>
<dbReference type="InterPro" id="IPR006076">
    <property type="entry name" value="FAD-dep_OxRdtase"/>
</dbReference>
<sequence length="1578" mass="171864">MVQQHKYVILGAGVIGLTTAIELKTRRPSADVTILAKELPGDTDASYSSAWAGANWVSCATDNGLEEEWDRVTYLKFGKLSRSSPESGVRRMNLRSLYDEEKEKVNILSQSTQRIWYDDLVQGIQYIDHEELPQGAKFGFEISTFVLDTPKYLSWLQRELVGLGAKIRRATVDDIRTVPDMVPGTSVIFNCIGLGAFSLGGVADPDVYPSKGQIILAKAPLGGISKMYFRSNHRLGTYNTHVFPRGKDAVVLGGCKFNGDWSPEFDEAVGEEIKRRCCALVPELGKPEDLEVIEEGVGLRLVMPDQASTEGENKPYEEMFPPPETDYDLDKPMDVKWGLRRDLVGFGDPHFSMFLRKVFIKALGYGEDALSRPIVGIINTQSAFNPCHANSPQMIEAIKRGVQLNGGIALDFPTISLAEVFSFPTSLFLRNLMSMDTEEMIRAQPVDSVIAIGGCDNTIPAQIMGGISANKPVLNLVTGPMMPGSHRGRRVGACTDCRNNWASYRAGHIDMEDISTLNDELAPTIGFCGVMGTASTMACIAGSLGLMPLNGATAPAVSATRMRIAEQTGVLAMKAIYDNRTPQSILSVDSFYNAITVLQAIGGSTNCVVHMLAMANRHPDVAGKITLDTIDEIGRKTPLLIDLKPSGDHYMTDFHEAGGLAVLFDNLRPLLKLDAKTITGETLGEHITSSMPYISELSYKIIRPMSNPLYPHSSLVVLRGNIAAGGAIMKPSASKDRRLLSHRGRAVVFSNPTDMANRVDDPDLEVDEDSILVLQGIGPIGNEVPGMPEAGLLPIPRKLASKGVIDMLRISDGRMSGTAGGSVVLHVSPEATLAESTLGVLRTGDWIVCDVEKRLLHVEVSDTELDQRRAERAASKEKQQAATDSGLKPRKAKKFPTRGYRGLRVERLQQAIGAPEDRDSGFDRISIPANGQQDGLLVVSPTLPDSAARPKDTAANNDLCSTGLAQPFKIAQDRVFNNSSNHQSNHGFLNARTVSERNPSENPESIRSHKSAMVPETLHSGSDAFGTEIQSVLAAQAQLKPGTGSSCSLPLGSPHQVDPSALANLQRWPSEEEAQDLFELVIINFGVSHQLFDIRSVSENISRLYYNTANNISLQGLWFVQVLFILAIGRLLQAGAGEGDEVPGSALFNEGKKHLPQMDEIRGEKISSIELYGLGATFLQISDRKEEAYLYASTALRLAISYGLHRKDRIESHSRFDAVHYNRLWWSTYMQERRLAAAGGFPASITDESITAPLPADVVGFPSAAPIRVNVQTAQIPSLTISTVYSQTKKSESGFSKEVQNIFHCLNDIESMISPDSTLTMSSSGLFIAGRPFNAVSPTHAKTSSSHYLVIHQATMLAIRPILLHLARKNHHPNEVQNMGQTSQVLASRGIEATKKSLVILQNLRETELLSKNTFMELDVLFSSGFMFVLLQAIHPGTGHGRVELEQTRELLEYLVGVGNRAAAKHSCQDSLNIGFATESNTPHPAENGNQTAACHATEQSIFGFSPGSNGSSSQLVVSNDRMNDINTHTGITQEMGLGNVDLESIILRSDNGLYEMYSLPDLVFTGTEKEDWAALGY</sequence>
<keyword evidence="5" id="KW-0456">Lyase</keyword>
<keyword evidence="2" id="KW-0479">Metal-binding</keyword>
<dbReference type="Gene3D" id="3.30.9.10">
    <property type="entry name" value="D-Amino Acid Oxidase, subunit A, domain 2"/>
    <property type="match status" value="1"/>
</dbReference>
<evidence type="ECO:0000259" key="8">
    <source>
        <dbReference type="SMART" id="SM00906"/>
    </source>
</evidence>
<feature type="compositionally biased region" description="Basic and acidic residues" evidence="7">
    <location>
        <begin position="866"/>
        <end position="879"/>
    </location>
</feature>
<feature type="region of interest" description="Disordered" evidence="7">
    <location>
        <begin position="981"/>
        <end position="1012"/>
    </location>
</feature>
<organism evidence="9 10">
    <name type="scientific">Fusarium avenaceum</name>
    <dbReference type="NCBI Taxonomy" id="40199"/>
    <lineage>
        <taxon>Eukaryota</taxon>
        <taxon>Fungi</taxon>
        <taxon>Dikarya</taxon>
        <taxon>Ascomycota</taxon>
        <taxon>Pezizomycotina</taxon>
        <taxon>Sordariomycetes</taxon>
        <taxon>Hypocreomycetidae</taxon>
        <taxon>Hypocreales</taxon>
        <taxon>Nectriaceae</taxon>
        <taxon>Fusarium</taxon>
        <taxon>Fusarium tricinctum species complex</taxon>
    </lineage>
</organism>
<dbReference type="Pfam" id="PF24877">
    <property type="entry name" value="ILV_EDD_C"/>
    <property type="match status" value="1"/>
</dbReference>
<dbReference type="Pfam" id="PF04082">
    <property type="entry name" value="Fungal_trans"/>
    <property type="match status" value="1"/>
</dbReference>
<feature type="compositionally biased region" description="Basic and acidic residues" evidence="7">
    <location>
        <begin position="994"/>
        <end position="1007"/>
    </location>
</feature>
<evidence type="ECO:0000256" key="1">
    <source>
        <dbReference type="ARBA" id="ARBA00006486"/>
    </source>
</evidence>
<dbReference type="SUPFAM" id="SSF52016">
    <property type="entry name" value="LeuD/IlvD-like"/>
    <property type="match status" value="1"/>
</dbReference>
<feature type="region of interest" description="Disordered" evidence="7">
    <location>
        <begin position="866"/>
        <end position="894"/>
    </location>
</feature>
<dbReference type="GO" id="GO:0003677">
    <property type="term" value="F:DNA binding"/>
    <property type="evidence" value="ECO:0007669"/>
    <property type="project" value="InterPro"/>
</dbReference>